<dbReference type="InterPro" id="IPR004291">
    <property type="entry name" value="Transposase_IS66_central"/>
</dbReference>
<evidence type="ECO:0000313" key="3">
    <source>
        <dbReference type="Proteomes" id="UP000254079"/>
    </source>
</evidence>
<dbReference type="PANTHER" id="PTHR33678">
    <property type="entry name" value="BLL1576 PROTEIN"/>
    <property type="match status" value="1"/>
</dbReference>
<accession>A0A376U0Z1</accession>
<dbReference type="Proteomes" id="UP000254079">
    <property type="component" value="Unassembled WGS sequence"/>
</dbReference>
<evidence type="ECO:0000259" key="1">
    <source>
        <dbReference type="Pfam" id="PF03050"/>
    </source>
</evidence>
<gene>
    <name evidence="2" type="ORF">NCTC8622_02007</name>
</gene>
<dbReference type="AlphaFoldDB" id="A0A376U0Z1"/>
<evidence type="ECO:0000313" key="2">
    <source>
        <dbReference type="EMBL" id="STI82999.1"/>
    </source>
</evidence>
<feature type="domain" description="Transposase IS66 central" evidence="1">
    <location>
        <begin position="92"/>
        <end position="170"/>
    </location>
</feature>
<sequence length="172" mass="19128">MSIYIDGRDCCQTGQFSQDVADGALTQQWREGKLLLPSSESPQLLPVTLDAAAEQPESLAEDPETLSISCCQRRMTIAPFVTVCCKRMRTPGFNELYRNGGITEAACWAHARRKSHDVHVRIPSALTEEALEQIGQLYAIEADIRGMPAEQRLAERQRKTKPLLKSLESLVA</sequence>
<dbReference type="Pfam" id="PF03050">
    <property type="entry name" value="DDE_Tnp_IS66"/>
    <property type="match status" value="1"/>
</dbReference>
<dbReference type="EMBL" id="UGCP01000002">
    <property type="protein sequence ID" value="STI82999.1"/>
    <property type="molecule type" value="Genomic_DNA"/>
</dbReference>
<protein>
    <submittedName>
        <fullName evidence="2">ISSfl4 ORF3</fullName>
    </submittedName>
</protein>
<dbReference type="PANTHER" id="PTHR33678:SF1">
    <property type="entry name" value="BLL1576 PROTEIN"/>
    <property type="match status" value="1"/>
</dbReference>
<organism evidence="2 3">
    <name type="scientific">Escherichia coli</name>
    <dbReference type="NCBI Taxonomy" id="562"/>
    <lineage>
        <taxon>Bacteria</taxon>
        <taxon>Pseudomonadati</taxon>
        <taxon>Pseudomonadota</taxon>
        <taxon>Gammaproteobacteria</taxon>
        <taxon>Enterobacterales</taxon>
        <taxon>Enterobacteriaceae</taxon>
        <taxon>Escherichia</taxon>
    </lineage>
</organism>
<proteinExistence type="predicted"/>
<reference evidence="2 3" key="1">
    <citation type="submission" date="2018-06" db="EMBL/GenBank/DDBJ databases">
        <authorList>
            <consortium name="Pathogen Informatics"/>
            <person name="Doyle S."/>
        </authorList>
    </citation>
    <scope>NUCLEOTIDE SEQUENCE [LARGE SCALE GENOMIC DNA]</scope>
    <source>
        <strain evidence="2 3">NCTC8622</strain>
    </source>
</reference>
<dbReference type="InterPro" id="IPR052344">
    <property type="entry name" value="Transposase-related"/>
</dbReference>
<name>A0A376U0Z1_ECOLX</name>